<organism evidence="2 3">
    <name type="scientific">Cedecea davisae DSM 4568</name>
    <dbReference type="NCBI Taxonomy" id="566551"/>
    <lineage>
        <taxon>Bacteria</taxon>
        <taxon>Pseudomonadati</taxon>
        <taxon>Pseudomonadota</taxon>
        <taxon>Gammaproteobacteria</taxon>
        <taxon>Enterobacterales</taxon>
        <taxon>Enterobacteriaceae</taxon>
        <taxon>Cedecea</taxon>
    </lineage>
</organism>
<dbReference type="Proteomes" id="UP000014585">
    <property type="component" value="Unassembled WGS sequence"/>
</dbReference>
<proteinExistence type="predicted"/>
<comment type="caution">
    <text evidence="2">The sequence shown here is derived from an EMBL/GenBank/DDBJ whole genome shotgun (WGS) entry which is preliminary data.</text>
</comment>
<name>S3IKF4_9ENTR</name>
<evidence type="ECO:0000313" key="3">
    <source>
        <dbReference type="Proteomes" id="UP000014585"/>
    </source>
</evidence>
<dbReference type="HOGENOM" id="CLU_3059804_0_0_6"/>
<dbReference type="AlphaFoldDB" id="S3IKF4"/>
<feature type="region of interest" description="Disordered" evidence="1">
    <location>
        <begin position="1"/>
        <end position="26"/>
    </location>
</feature>
<gene>
    <name evidence="2" type="ORF">HMPREF0201_03729</name>
</gene>
<evidence type="ECO:0000256" key="1">
    <source>
        <dbReference type="SAM" id="MobiDB-lite"/>
    </source>
</evidence>
<dbReference type="EMBL" id="ATDT01000033">
    <property type="protein sequence ID" value="EPF13545.1"/>
    <property type="molecule type" value="Genomic_DNA"/>
</dbReference>
<accession>S3IKF4</accession>
<reference evidence="2 3" key="1">
    <citation type="submission" date="2013-04" db="EMBL/GenBank/DDBJ databases">
        <authorList>
            <person name="Weinstock G."/>
            <person name="Sodergren E."/>
            <person name="Lobos E.A."/>
            <person name="Fulton L."/>
            <person name="Fulton R."/>
            <person name="Courtney L."/>
            <person name="Fronick C."/>
            <person name="O'Laughlin M."/>
            <person name="Godfrey J."/>
            <person name="Wilson R.M."/>
            <person name="Miner T."/>
            <person name="Farmer C."/>
            <person name="Delehaunty K."/>
            <person name="Cordes M."/>
            <person name="Minx P."/>
            <person name="Tomlinson C."/>
            <person name="Chen J."/>
            <person name="Wollam A."/>
            <person name="Pepin K.H."/>
            <person name="Palsikar V.B."/>
            <person name="Zhang X."/>
            <person name="Suruliraj S."/>
            <person name="Perna N.T."/>
            <person name="Plunkett G."/>
            <person name="Warren W."/>
            <person name="Mitreva M."/>
            <person name="Mardis E.R."/>
            <person name="Wilson R.K."/>
        </authorList>
    </citation>
    <scope>NUCLEOTIDE SEQUENCE [LARGE SCALE GENOMIC DNA]</scope>
    <source>
        <strain evidence="2 3">DSM 4568</strain>
    </source>
</reference>
<protein>
    <submittedName>
        <fullName evidence="2">Uncharacterized protein</fullName>
    </submittedName>
</protein>
<sequence length="53" mass="5775">MCRSHVLSFRNDWSGPSTSENRSAPFRISPSGKNGIFFLALANKAAPGSPVYF</sequence>
<evidence type="ECO:0000313" key="2">
    <source>
        <dbReference type="EMBL" id="EPF13545.1"/>
    </source>
</evidence>